<sequence>MFLCNHYTTSPTWTFRFSRLVVFFFLGIHIYKLLSRSSLSIHKPQHNTTQHQDQELTHINKKMGACVSRESMRGDSAKVILFDGTLQEFSSPVKVWQILQKYPTSFVCNSDEMDFDDAVSAVSGNEELRLGQLYFVLPLTWLNHPLRAEEMAALAVKASSALAKSGGVGWVSVDDSDVDGKVYQPKNIAGVKTNAGGGRCCGRGKRRFTRNLSTIAE</sequence>
<name>A0A816ILX2_BRANA</name>
<dbReference type="EMBL" id="HG994373">
    <property type="protein sequence ID" value="CAF1717149.1"/>
    <property type="molecule type" value="Genomic_DNA"/>
</dbReference>
<accession>A0A816ILX2</accession>
<dbReference type="AlphaFoldDB" id="A0A816ILX2"/>
<proteinExistence type="predicted"/>
<keyword evidence="1" id="KW-1133">Transmembrane helix</keyword>
<protein>
    <submittedName>
        <fullName evidence="2">(rape) hypothetical protein</fullName>
    </submittedName>
</protein>
<keyword evidence="1" id="KW-0812">Transmembrane</keyword>
<feature type="transmembrane region" description="Helical" evidence="1">
    <location>
        <begin position="17"/>
        <end position="34"/>
    </location>
</feature>
<reference evidence="2" key="1">
    <citation type="submission" date="2021-01" db="EMBL/GenBank/DDBJ databases">
        <authorList>
            <consortium name="Genoscope - CEA"/>
            <person name="William W."/>
        </authorList>
    </citation>
    <scope>NUCLEOTIDE SEQUENCE</scope>
</reference>
<dbReference type="PANTHER" id="PTHR33052">
    <property type="entry name" value="DUF4228 DOMAIN PROTEIN-RELATED"/>
    <property type="match status" value="1"/>
</dbReference>
<dbReference type="InterPro" id="IPR025322">
    <property type="entry name" value="PADRE_dom"/>
</dbReference>
<dbReference type="Proteomes" id="UP001295469">
    <property type="component" value="Chromosome C09"/>
</dbReference>
<gene>
    <name evidence="2" type="ORF">DARMORV10_C09P11790.1</name>
</gene>
<dbReference type="Pfam" id="PF14009">
    <property type="entry name" value="PADRE"/>
    <property type="match status" value="1"/>
</dbReference>
<evidence type="ECO:0000256" key="1">
    <source>
        <dbReference type="SAM" id="Phobius"/>
    </source>
</evidence>
<keyword evidence="1" id="KW-0472">Membrane</keyword>
<evidence type="ECO:0000313" key="2">
    <source>
        <dbReference type="EMBL" id="CAF1717149.1"/>
    </source>
</evidence>
<organism evidence="2">
    <name type="scientific">Brassica napus</name>
    <name type="common">Rape</name>
    <dbReference type="NCBI Taxonomy" id="3708"/>
    <lineage>
        <taxon>Eukaryota</taxon>
        <taxon>Viridiplantae</taxon>
        <taxon>Streptophyta</taxon>
        <taxon>Embryophyta</taxon>
        <taxon>Tracheophyta</taxon>
        <taxon>Spermatophyta</taxon>
        <taxon>Magnoliopsida</taxon>
        <taxon>eudicotyledons</taxon>
        <taxon>Gunneridae</taxon>
        <taxon>Pentapetalae</taxon>
        <taxon>rosids</taxon>
        <taxon>malvids</taxon>
        <taxon>Brassicales</taxon>
        <taxon>Brassicaceae</taxon>
        <taxon>Brassiceae</taxon>
        <taxon>Brassica</taxon>
    </lineage>
</organism>